<feature type="domain" description="Immunity protein 63" evidence="1">
    <location>
        <begin position="51"/>
        <end position="139"/>
    </location>
</feature>
<protein>
    <recommendedName>
        <fullName evidence="1">Immunity protein 63 domain-containing protein</fullName>
    </recommendedName>
</protein>
<organism evidence="2 3">
    <name type="scientific">Listeria booriae</name>
    <dbReference type="NCBI Taxonomy" id="1552123"/>
    <lineage>
        <taxon>Bacteria</taxon>
        <taxon>Bacillati</taxon>
        <taxon>Bacillota</taxon>
        <taxon>Bacilli</taxon>
        <taxon>Bacillales</taxon>
        <taxon>Listeriaceae</taxon>
        <taxon>Listeria</taxon>
    </lineage>
</organism>
<comment type="caution">
    <text evidence="2">The sequence shown here is derived from an EMBL/GenBank/DDBJ whole genome shotgun (WGS) entry which is preliminary data.</text>
</comment>
<dbReference type="Pfam" id="PF15599">
    <property type="entry name" value="Imm63"/>
    <property type="match status" value="1"/>
</dbReference>
<reference evidence="2 3" key="1">
    <citation type="submission" date="2020-03" db="EMBL/GenBank/DDBJ databases">
        <title>Soil Listeria distribution.</title>
        <authorList>
            <person name="Liao J."/>
            <person name="Wiedmann M."/>
        </authorList>
    </citation>
    <scope>NUCLEOTIDE SEQUENCE [LARGE SCALE GENOMIC DNA]</scope>
    <source>
        <strain evidence="2 3">FSL L7-1816</strain>
    </source>
</reference>
<name>A0A841Y604_9LIST</name>
<dbReference type="AlphaFoldDB" id="A0A841Y604"/>
<evidence type="ECO:0000313" key="2">
    <source>
        <dbReference type="EMBL" id="MBC1318025.1"/>
    </source>
</evidence>
<dbReference type="EMBL" id="JAAROV010000004">
    <property type="protein sequence ID" value="MBC1318025.1"/>
    <property type="molecule type" value="Genomic_DNA"/>
</dbReference>
<gene>
    <name evidence="2" type="ORF">HB811_14670</name>
</gene>
<evidence type="ECO:0000259" key="1">
    <source>
        <dbReference type="Pfam" id="PF15599"/>
    </source>
</evidence>
<accession>A0A841Y604</accession>
<sequence>MKEVLQTADEYAKSIYLQLKSIASLYDIDFHLYLKSSGGFGELCMDWNEADGYLLYGDERGERVSLFKTKDFDTFKYEVFLHLAFRMGLAYELKHRDLTYIRKNDDDLQGDTRKVAFEETVRLLKQMNPDWARQAAYHYAEYLNMWRTNKNVTYNFATGRFEATE</sequence>
<dbReference type="RefSeq" id="WP_185382835.1">
    <property type="nucleotide sequence ID" value="NZ_JAAROV010000004.1"/>
</dbReference>
<dbReference type="InterPro" id="IPR028952">
    <property type="entry name" value="Imm63"/>
</dbReference>
<proteinExistence type="predicted"/>
<evidence type="ECO:0000313" key="3">
    <source>
        <dbReference type="Proteomes" id="UP000543379"/>
    </source>
</evidence>
<dbReference type="Proteomes" id="UP000543379">
    <property type="component" value="Unassembled WGS sequence"/>
</dbReference>